<dbReference type="RefSeq" id="WP_252112781.1">
    <property type="nucleotide sequence ID" value="NZ_JAMSHT010000001.1"/>
</dbReference>
<feature type="transmembrane region" description="Helical" evidence="1">
    <location>
        <begin position="16"/>
        <end position="38"/>
    </location>
</feature>
<proteinExistence type="predicted"/>
<dbReference type="Pfam" id="PF11003">
    <property type="entry name" value="DUF2842"/>
    <property type="match status" value="1"/>
</dbReference>
<evidence type="ECO:0000313" key="3">
    <source>
        <dbReference type="Proteomes" id="UP001155128"/>
    </source>
</evidence>
<comment type="caution">
    <text evidence="2">The sequence shown here is derived from an EMBL/GenBank/DDBJ whole genome shotgun (WGS) entry which is preliminary data.</text>
</comment>
<accession>A0A9X2EFJ1</accession>
<organism evidence="2 3">
    <name type="scientific">Sphingomicrobium sediminis</name>
    <dbReference type="NCBI Taxonomy" id="2950949"/>
    <lineage>
        <taxon>Bacteria</taxon>
        <taxon>Pseudomonadati</taxon>
        <taxon>Pseudomonadota</taxon>
        <taxon>Alphaproteobacteria</taxon>
        <taxon>Sphingomonadales</taxon>
        <taxon>Sphingomonadaceae</taxon>
        <taxon>Sphingomicrobium</taxon>
    </lineage>
</organism>
<reference evidence="2" key="1">
    <citation type="submission" date="2022-06" db="EMBL/GenBank/DDBJ databases">
        <title>Sphingomicrobium sedimins sp. nov., a marine bacterium isolated from tidal flat.</title>
        <authorList>
            <person name="Kim C.-H."/>
            <person name="Yoo Y."/>
            <person name="Kim J.-J."/>
        </authorList>
    </citation>
    <scope>NUCLEOTIDE SEQUENCE</scope>
    <source>
        <strain evidence="2">GRR-S6-50</strain>
    </source>
</reference>
<dbReference type="InterPro" id="IPR021265">
    <property type="entry name" value="DUF2842"/>
</dbReference>
<dbReference type="AlphaFoldDB" id="A0A9X2EFJ1"/>
<evidence type="ECO:0000256" key="1">
    <source>
        <dbReference type="SAM" id="Phobius"/>
    </source>
</evidence>
<gene>
    <name evidence="2" type="ORF">NDO55_04370</name>
</gene>
<keyword evidence="1" id="KW-0472">Membrane</keyword>
<protein>
    <submittedName>
        <fullName evidence="2">DUF2842 domain-containing protein</fullName>
    </submittedName>
</protein>
<keyword evidence="1" id="KW-0812">Transmembrane</keyword>
<dbReference type="EMBL" id="JAMSHT010000001">
    <property type="protein sequence ID" value="MCM8557053.1"/>
    <property type="molecule type" value="Genomic_DNA"/>
</dbReference>
<keyword evidence="3" id="KW-1185">Reference proteome</keyword>
<sequence length="77" mass="8687">MSVRDHEPVGTPKGRVALGVFGICAWIIAWTILAVTIADWIQGWPVLLQMVFYLIAGLGWVLPLKPALRWMETGNWR</sequence>
<dbReference type="Proteomes" id="UP001155128">
    <property type="component" value="Unassembled WGS sequence"/>
</dbReference>
<keyword evidence="1" id="KW-1133">Transmembrane helix</keyword>
<name>A0A9X2EFJ1_9SPHN</name>
<evidence type="ECO:0000313" key="2">
    <source>
        <dbReference type="EMBL" id="MCM8557053.1"/>
    </source>
</evidence>
<feature type="transmembrane region" description="Helical" evidence="1">
    <location>
        <begin position="44"/>
        <end position="62"/>
    </location>
</feature>